<dbReference type="PANTHER" id="PTHR14948:SF25">
    <property type="entry name" value="DUF4190 DOMAIN-CONTAINING PROTEIN"/>
    <property type="match status" value="1"/>
</dbReference>
<dbReference type="InterPro" id="IPR051423">
    <property type="entry name" value="CD225/Dispanin"/>
</dbReference>
<dbReference type="STRING" id="84531.LA76x_4331"/>
<dbReference type="AlphaFoldDB" id="A0A0S2FFX1"/>
<dbReference type="EMBL" id="CP011129">
    <property type="protein sequence ID" value="ALN82442.1"/>
    <property type="molecule type" value="Genomic_DNA"/>
</dbReference>
<comment type="subcellular location">
    <subcellularLocation>
        <location evidence="1">Membrane</location>
    </subcellularLocation>
</comment>
<feature type="transmembrane region" description="Helical" evidence="5">
    <location>
        <begin position="70"/>
        <end position="92"/>
    </location>
</feature>
<evidence type="ECO:0000256" key="2">
    <source>
        <dbReference type="ARBA" id="ARBA00022692"/>
    </source>
</evidence>
<dbReference type="PATRIC" id="fig|84531.8.peg.4330"/>
<evidence type="ECO:0000256" key="1">
    <source>
        <dbReference type="ARBA" id="ARBA00004370"/>
    </source>
</evidence>
<dbReference type="Pfam" id="PF04505">
    <property type="entry name" value="CD225"/>
    <property type="match status" value="1"/>
</dbReference>
<dbReference type="KEGG" id="lab:LA76x_4331"/>
<dbReference type="InterPro" id="IPR007593">
    <property type="entry name" value="CD225/Dispanin_fam"/>
</dbReference>
<keyword evidence="3 5" id="KW-1133">Transmembrane helix</keyword>
<gene>
    <name evidence="6" type="ORF">LA76x_4331</name>
</gene>
<keyword evidence="7" id="KW-1185">Reference proteome</keyword>
<sequence length="112" mass="12104">MNQPSAGAPVSPYPNYLAWSITVTVLTFCLCCMVGSIPGIVAIVYGSQVNGKFASGDEAGARRASENAKIWTWVCTGLAVLGLIWMIVSFFINGASFLYGDALQEFQRMQTR</sequence>
<proteinExistence type="predicted"/>
<dbReference type="PANTHER" id="PTHR14948">
    <property type="entry name" value="NG5"/>
    <property type="match status" value="1"/>
</dbReference>
<dbReference type="RefSeq" id="WP_031371169.1">
    <property type="nucleotide sequence ID" value="NZ_CP011129.1"/>
</dbReference>
<reference evidence="6 7" key="1">
    <citation type="journal article" date="2015" name="BMC Genomics">
        <title>Comparative genomics and metabolic profiling of the genus Lysobacter.</title>
        <authorList>
            <person name="de Bruijn I."/>
            <person name="Cheng X."/>
            <person name="de Jager V."/>
            <person name="Exposito R.G."/>
            <person name="Watrous J."/>
            <person name="Patel N."/>
            <person name="Postma J."/>
            <person name="Dorrestein P.C."/>
            <person name="Kobayashi D."/>
            <person name="Raaijmakers J.M."/>
        </authorList>
    </citation>
    <scope>NUCLEOTIDE SEQUENCE [LARGE SCALE GENOMIC DNA]</scope>
    <source>
        <strain evidence="6 7">76</strain>
    </source>
</reference>
<dbReference type="GO" id="GO:0016020">
    <property type="term" value="C:membrane"/>
    <property type="evidence" value="ECO:0007669"/>
    <property type="project" value="UniProtKB-SubCell"/>
</dbReference>
<keyword evidence="2 5" id="KW-0812">Transmembrane</keyword>
<evidence type="ECO:0000313" key="7">
    <source>
        <dbReference type="Proteomes" id="UP000060787"/>
    </source>
</evidence>
<name>A0A0S2FFX1_LYSAN</name>
<feature type="transmembrane region" description="Helical" evidence="5">
    <location>
        <begin position="16"/>
        <end position="45"/>
    </location>
</feature>
<organism evidence="6 7">
    <name type="scientific">Lysobacter antibioticus</name>
    <dbReference type="NCBI Taxonomy" id="84531"/>
    <lineage>
        <taxon>Bacteria</taxon>
        <taxon>Pseudomonadati</taxon>
        <taxon>Pseudomonadota</taxon>
        <taxon>Gammaproteobacteria</taxon>
        <taxon>Lysobacterales</taxon>
        <taxon>Lysobacteraceae</taxon>
        <taxon>Lysobacter</taxon>
    </lineage>
</organism>
<evidence type="ECO:0000256" key="5">
    <source>
        <dbReference type="SAM" id="Phobius"/>
    </source>
</evidence>
<dbReference type="eggNOG" id="ENOG50337PH">
    <property type="taxonomic scope" value="Bacteria"/>
</dbReference>
<keyword evidence="4 5" id="KW-0472">Membrane</keyword>
<protein>
    <submittedName>
        <fullName evidence="6">Interferon-induced transmembrane family protein</fullName>
    </submittedName>
</protein>
<evidence type="ECO:0000256" key="4">
    <source>
        <dbReference type="ARBA" id="ARBA00023136"/>
    </source>
</evidence>
<dbReference type="Proteomes" id="UP000060787">
    <property type="component" value="Chromosome"/>
</dbReference>
<evidence type="ECO:0000313" key="6">
    <source>
        <dbReference type="EMBL" id="ALN82442.1"/>
    </source>
</evidence>
<accession>A0A0S2FFX1</accession>
<evidence type="ECO:0000256" key="3">
    <source>
        <dbReference type="ARBA" id="ARBA00022989"/>
    </source>
</evidence>